<keyword evidence="8" id="KW-0812">Transmembrane</keyword>
<dbReference type="GO" id="GO:0000981">
    <property type="term" value="F:DNA-binding transcription factor activity, RNA polymerase II-specific"/>
    <property type="evidence" value="ECO:0007669"/>
    <property type="project" value="TreeGrafter"/>
</dbReference>
<reference evidence="9" key="2">
    <citation type="journal article" date="2023" name="IMA Fungus">
        <title>Comparative genomic study of the Penicillium genus elucidates a diverse pangenome and 15 lateral gene transfer events.</title>
        <authorList>
            <person name="Petersen C."/>
            <person name="Sorensen T."/>
            <person name="Nielsen M.R."/>
            <person name="Sondergaard T.E."/>
            <person name="Sorensen J.L."/>
            <person name="Fitzpatrick D.A."/>
            <person name="Frisvad J.C."/>
            <person name="Nielsen K.L."/>
        </authorList>
    </citation>
    <scope>NUCLEOTIDE SEQUENCE</scope>
    <source>
        <strain evidence="9">IBT 30728</strain>
    </source>
</reference>
<dbReference type="CDD" id="cd12148">
    <property type="entry name" value="fungal_TF_MHR"/>
    <property type="match status" value="1"/>
</dbReference>
<protein>
    <recommendedName>
        <fullName evidence="11">Transcription factor domain-containing protein</fullName>
    </recommendedName>
</protein>
<dbReference type="GO" id="GO:0005634">
    <property type="term" value="C:nucleus"/>
    <property type="evidence" value="ECO:0007669"/>
    <property type="project" value="UniProtKB-SubCell"/>
</dbReference>
<keyword evidence="5" id="KW-0238">DNA-binding</keyword>
<evidence type="ECO:0000256" key="4">
    <source>
        <dbReference type="ARBA" id="ARBA00023015"/>
    </source>
</evidence>
<keyword evidence="8" id="KW-1133">Transmembrane helix</keyword>
<feature type="non-terminal residue" evidence="9">
    <location>
        <position position="1"/>
    </location>
</feature>
<keyword evidence="3" id="KW-0862">Zinc</keyword>
<evidence type="ECO:0008006" key="11">
    <source>
        <dbReference type="Google" id="ProtNLM"/>
    </source>
</evidence>
<evidence type="ECO:0000313" key="9">
    <source>
        <dbReference type="EMBL" id="KAJ5491281.1"/>
    </source>
</evidence>
<feature type="transmembrane region" description="Helical" evidence="8">
    <location>
        <begin position="198"/>
        <end position="215"/>
    </location>
</feature>
<keyword evidence="4" id="KW-0805">Transcription regulation</keyword>
<keyword evidence="6" id="KW-0804">Transcription</keyword>
<feature type="non-terminal residue" evidence="9">
    <location>
        <position position="234"/>
    </location>
</feature>
<sequence>CLAALIDLGHLRDVRASSTFQISVLEQEMRTQIFWVIYTFERALGTMMGRAIGVQDELASGNVGGRSVNSPPSHMTYSIHLFRLARLNSEIKYIMHSVCREAPRYAYPPVPDIQVWQIDMVDRLKKWHITIPRSDEIQSITRLCECKYHEMMVLLLRASPAIPEPSETSLTQCFRHATSLVRGLGALYIQDSLLYSRFVAHSTFLSILLILHFLWKISRLASQVQISDVIADTW</sequence>
<dbReference type="Proteomes" id="UP001148312">
    <property type="component" value="Unassembled WGS sequence"/>
</dbReference>
<evidence type="ECO:0000256" key="8">
    <source>
        <dbReference type="SAM" id="Phobius"/>
    </source>
</evidence>
<dbReference type="GO" id="GO:0045944">
    <property type="term" value="P:positive regulation of transcription by RNA polymerase II"/>
    <property type="evidence" value="ECO:0007669"/>
    <property type="project" value="TreeGrafter"/>
</dbReference>
<dbReference type="PANTHER" id="PTHR47782">
    <property type="entry name" value="ZN(II)2CYS6 TRANSCRIPTION FACTOR (EUROFUNG)-RELATED"/>
    <property type="match status" value="1"/>
</dbReference>
<evidence type="ECO:0000256" key="5">
    <source>
        <dbReference type="ARBA" id="ARBA00023125"/>
    </source>
</evidence>
<evidence type="ECO:0000256" key="7">
    <source>
        <dbReference type="ARBA" id="ARBA00023242"/>
    </source>
</evidence>
<comment type="subcellular location">
    <subcellularLocation>
        <location evidence="1">Nucleus</location>
    </subcellularLocation>
</comment>
<accession>A0A9W9XFP0</accession>
<gene>
    <name evidence="9" type="ORF">N7539_002848</name>
</gene>
<dbReference type="GO" id="GO:0043565">
    <property type="term" value="F:sequence-specific DNA binding"/>
    <property type="evidence" value="ECO:0007669"/>
    <property type="project" value="TreeGrafter"/>
</dbReference>
<dbReference type="GO" id="GO:0046872">
    <property type="term" value="F:metal ion binding"/>
    <property type="evidence" value="ECO:0007669"/>
    <property type="project" value="UniProtKB-KW"/>
</dbReference>
<evidence type="ECO:0000313" key="10">
    <source>
        <dbReference type="Proteomes" id="UP001148312"/>
    </source>
</evidence>
<dbReference type="PANTHER" id="PTHR47782:SF1">
    <property type="entry name" value="PYRIMIDINE PATHWAY REGULATORY PROTEIN 1"/>
    <property type="match status" value="1"/>
</dbReference>
<evidence type="ECO:0000256" key="3">
    <source>
        <dbReference type="ARBA" id="ARBA00022833"/>
    </source>
</evidence>
<reference evidence="9" key="1">
    <citation type="submission" date="2022-12" db="EMBL/GenBank/DDBJ databases">
        <authorList>
            <person name="Petersen C."/>
        </authorList>
    </citation>
    <scope>NUCLEOTIDE SEQUENCE</scope>
    <source>
        <strain evidence="9">IBT 30728</strain>
    </source>
</reference>
<evidence type="ECO:0000256" key="1">
    <source>
        <dbReference type="ARBA" id="ARBA00004123"/>
    </source>
</evidence>
<keyword evidence="10" id="KW-1185">Reference proteome</keyword>
<dbReference type="GeneID" id="81622700"/>
<keyword evidence="8" id="KW-0472">Membrane</keyword>
<dbReference type="RefSeq" id="XP_056792410.1">
    <property type="nucleotide sequence ID" value="XM_056932451.1"/>
</dbReference>
<comment type="caution">
    <text evidence="9">The sequence shown here is derived from an EMBL/GenBank/DDBJ whole genome shotgun (WGS) entry which is preliminary data.</text>
</comment>
<keyword evidence="2" id="KW-0479">Metal-binding</keyword>
<dbReference type="AlphaFoldDB" id="A0A9W9XFP0"/>
<proteinExistence type="predicted"/>
<keyword evidence="7" id="KW-0539">Nucleus</keyword>
<organism evidence="9 10">
    <name type="scientific">Penicillium diatomitis</name>
    <dbReference type="NCBI Taxonomy" id="2819901"/>
    <lineage>
        <taxon>Eukaryota</taxon>
        <taxon>Fungi</taxon>
        <taxon>Dikarya</taxon>
        <taxon>Ascomycota</taxon>
        <taxon>Pezizomycotina</taxon>
        <taxon>Eurotiomycetes</taxon>
        <taxon>Eurotiomycetidae</taxon>
        <taxon>Eurotiales</taxon>
        <taxon>Aspergillaceae</taxon>
        <taxon>Penicillium</taxon>
    </lineage>
</organism>
<evidence type="ECO:0000256" key="6">
    <source>
        <dbReference type="ARBA" id="ARBA00023163"/>
    </source>
</evidence>
<evidence type="ECO:0000256" key="2">
    <source>
        <dbReference type="ARBA" id="ARBA00022723"/>
    </source>
</evidence>
<name>A0A9W9XFP0_9EURO</name>
<dbReference type="EMBL" id="JAPWDQ010000003">
    <property type="protein sequence ID" value="KAJ5491281.1"/>
    <property type="molecule type" value="Genomic_DNA"/>
</dbReference>
<dbReference type="InterPro" id="IPR052202">
    <property type="entry name" value="Yeast_MetPath_Reg"/>
</dbReference>